<accession>A0ABQ2I1V5</accession>
<feature type="transmembrane region" description="Helical" evidence="2">
    <location>
        <begin position="35"/>
        <end position="66"/>
    </location>
</feature>
<keyword evidence="2" id="KW-0812">Transmembrane</keyword>
<feature type="region of interest" description="Disordered" evidence="1">
    <location>
        <begin position="236"/>
        <end position="259"/>
    </location>
</feature>
<gene>
    <name evidence="3" type="ORF">GCM10009721_26350</name>
</gene>
<sequence>MTWLSVVLVGIGVGDIVRSTSWRPGRVVGHVVAPVVIVGLALLAGLSSWVDLIALVLAAAAGAAWAELSRRTQMTGRAALAALAVFAGIVVGLLAFSGAASPTDGPLSTWLHWADLPGHDPLPASRVLLLTGLAVFNVATANIIVRLVLLTIGALRPSDVTAANAAAAAAASLTGHPAPPTQGQPADRLKGGRLLGPMERLVILGLGVAGEFGAAGLVIAAKGLLRFPEIQAAARGNGGGSGGSGGTDPNASPTSGSYSGGPAGIDDVTEYFLVGSFVSWLIALGSLALTV</sequence>
<dbReference type="EMBL" id="BMNZ01000004">
    <property type="protein sequence ID" value="GGM98061.1"/>
    <property type="molecule type" value="Genomic_DNA"/>
</dbReference>
<feature type="transmembrane region" description="Helical" evidence="2">
    <location>
        <begin position="271"/>
        <end position="290"/>
    </location>
</feature>
<evidence type="ECO:0000256" key="1">
    <source>
        <dbReference type="SAM" id="MobiDB-lite"/>
    </source>
</evidence>
<feature type="compositionally biased region" description="Gly residues" evidence="1">
    <location>
        <begin position="236"/>
        <end position="246"/>
    </location>
</feature>
<keyword evidence="2" id="KW-1133">Transmembrane helix</keyword>
<reference evidence="4" key="1">
    <citation type="journal article" date="2019" name="Int. J. Syst. Evol. Microbiol.">
        <title>The Global Catalogue of Microorganisms (GCM) 10K type strain sequencing project: providing services to taxonomists for standard genome sequencing and annotation.</title>
        <authorList>
            <consortium name="The Broad Institute Genomics Platform"/>
            <consortium name="The Broad Institute Genome Sequencing Center for Infectious Disease"/>
            <person name="Wu L."/>
            <person name="Ma J."/>
        </authorList>
    </citation>
    <scope>NUCLEOTIDE SEQUENCE [LARGE SCALE GENOMIC DNA]</scope>
    <source>
        <strain evidence="4">JCM 1365</strain>
    </source>
</reference>
<evidence type="ECO:0000313" key="4">
    <source>
        <dbReference type="Proteomes" id="UP000623461"/>
    </source>
</evidence>
<evidence type="ECO:0000313" key="3">
    <source>
        <dbReference type="EMBL" id="GGM98061.1"/>
    </source>
</evidence>
<feature type="transmembrane region" description="Helical" evidence="2">
    <location>
        <begin position="201"/>
        <end position="221"/>
    </location>
</feature>
<feature type="transmembrane region" description="Helical" evidence="2">
    <location>
        <begin position="78"/>
        <end position="100"/>
    </location>
</feature>
<evidence type="ECO:0000256" key="2">
    <source>
        <dbReference type="SAM" id="Phobius"/>
    </source>
</evidence>
<feature type="transmembrane region" description="Helical" evidence="2">
    <location>
        <begin position="127"/>
        <end position="149"/>
    </location>
</feature>
<protein>
    <submittedName>
        <fullName evidence="3">Uncharacterized protein</fullName>
    </submittedName>
</protein>
<comment type="caution">
    <text evidence="3">The sequence shown here is derived from an EMBL/GenBank/DDBJ whole genome shotgun (WGS) entry which is preliminary data.</text>
</comment>
<name>A0ABQ2I1V5_9MICO</name>
<dbReference type="Proteomes" id="UP000623461">
    <property type="component" value="Unassembled WGS sequence"/>
</dbReference>
<dbReference type="RefSeq" id="WP_030196949.1">
    <property type="nucleotide sequence ID" value="NZ_BMNZ01000004.1"/>
</dbReference>
<keyword evidence="4" id="KW-1185">Reference proteome</keyword>
<proteinExistence type="predicted"/>
<keyword evidence="2" id="KW-0472">Membrane</keyword>
<feature type="compositionally biased region" description="Polar residues" evidence="1">
    <location>
        <begin position="247"/>
        <end position="257"/>
    </location>
</feature>
<organism evidence="3 4">
    <name type="scientific">Terrabacter tumescens</name>
    <dbReference type="NCBI Taxonomy" id="60443"/>
    <lineage>
        <taxon>Bacteria</taxon>
        <taxon>Bacillati</taxon>
        <taxon>Actinomycetota</taxon>
        <taxon>Actinomycetes</taxon>
        <taxon>Micrococcales</taxon>
        <taxon>Intrasporangiaceae</taxon>
        <taxon>Terrabacter</taxon>
    </lineage>
</organism>